<dbReference type="GO" id="GO:0000287">
    <property type="term" value="F:magnesium ion binding"/>
    <property type="evidence" value="ECO:0007669"/>
    <property type="project" value="UniProtKB-UniRule"/>
</dbReference>
<evidence type="ECO:0000256" key="3">
    <source>
        <dbReference type="ARBA" id="ARBA00005169"/>
    </source>
</evidence>
<dbReference type="RefSeq" id="WP_162084122.1">
    <property type="nucleotide sequence ID" value="NZ_AP021881.1"/>
</dbReference>
<dbReference type="UniPathway" id="UPA00031">
    <property type="reaction ID" value="UER00008"/>
</dbReference>
<comment type="similarity">
    <text evidence="12">Belongs to the PRA-CH family.</text>
</comment>
<comment type="similarity">
    <text evidence="5">In the C-terminal section; belongs to the PRA-PH family.</text>
</comment>
<dbReference type="SUPFAM" id="SSF141734">
    <property type="entry name" value="HisI-like"/>
    <property type="match status" value="1"/>
</dbReference>
<comment type="similarity">
    <text evidence="6">In the N-terminal section; belongs to the PRA-CH family.</text>
</comment>
<evidence type="ECO:0000256" key="7">
    <source>
        <dbReference type="ARBA" id="ARBA00022490"/>
    </source>
</evidence>
<comment type="cofactor">
    <cofactor evidence="12">
        <name>Zn(2+)</name>
        <dbReference type="ChEBI" id="CHEBI:29105"/>
    </cofactor>
    <text evidence="12">Binds 1 zinc ion per subunit.</text>
</comment>
<comment type="catalytic activity">
    <reaction evidence="1 12">
        <text>1-(5-phospho-beta-D-ribosyl)-5'-AMP + H2O = 1-(5-phospho-beta-D-ribosyl)-5-[(5-phospho-beta-D-ribosylamino)methylideneamino]imidazole-4-carboxamide</text>
        <dbReference type="Rhea" id="RHEA:20049"/>
        <dbReference type="ChEBI" id="CHEBI:15377"/>
        <dbReference type="ChEBI" id="CHEBI:58435"/>
        <dbReference type="ChEBI" id="CHEBI:59457"/>
        <dbReference type="EC" id="3.5.4.19"/>
    </reaction>
</comment>
<evidence type="ECO:0000256" key="8">
    <source>
        <dbReference type="ARBA" id="ARBA00022605"/>
    </source>
</evidence>
<comment type="subunit">
    <text evidence="12">Homodimer.</text>
</comment>
<keyword evidence="12" id="KW-0479">Metal-binding</keyword>
<dbReference type="GO" id="GO:0000105">
    <property type="term" value="P:L-histidine biosynthetic process"/>
    <property type="evidence" value="ECO:0007669"/>
    <property type="project" value="UniProtKB-UniRule"/>
</dbReference>
<dbReference type="PANTHER" id="PTHR42945:SF1">
    <property type="entry name" value="HISTIDINE BIOSYNTHESIS BIFUNCTIONAL PROTEIN HIS7"/>
    <property type="match status" value="1"/>
</dbReference>
<reference evidence="15" key="1">
    <citation type="submission" date="2019-11" db="EMBL/GenBank/DDBJ databases">
        <title>Isolation and characterization of a novel species in the genus Sulfuriferula.</title>
        <authorList>
            <person name="Mochizuki J."/>
            <person name="Kojima H."/>
            <person name="Fukui M."/>
        </authorList>
    </citation>
    <scope>NUCLEOTIDE SEQUENCE [LARGE SCALE GENOMIC DNA]</scope>
    <source>
        <strain evidence="15">SGTM</strain>
    </source>
</reference>
<sequence>MSVQDSYLSKVNWSADGLVPVIAQDMHTNEVLMVAWMNREALKRTVELGEVVYWSRSRKKLWHKGEESGHIQKVHEIRLDCDEDVLLIKIEQIGGISCHTGRHDCFFQKLVDHEWQITEPVLKDPAEIYKK</sequence>
<comment type="pathway">
    <text evidence="4">Amino-acid biosynthesis; L-histidine biosynthesis; L-histidine from 5-phospho-alpha-D-ribose 1-diphosphate: step 2/9.</text>
</comment>
<evidence type="ECO:0000256" key="6">
    <source>
        <dbReference type="ARBA" id="ARBA00008299"/>
    </source>
</evidence>
<name>A0A809RMY8_9PROT</name>
<dbReference type="GO" id="GO:0005737">
    <property type="term" value="C:cytoplasm"/>
    <property type="evidence" value="ECO:0007669"/>
    <property type="project" value="UniProtKB-SubCell"/>
</dbReference>
<keyword evidence="7 12" id="KW-0963">Cytoplasm</keyword>
<dbReference type="Gene3D" id="3.10.20.810">
    <property type="entry name" value="Phosphoribosyl-AMP cyclohydrolase"/>
    <property type="match status" value="1"/>
</dbReference>
<evidence type="ECO:0000256" key="9">
    <source>
        <dbReference type="ARBA" id="ARBA00022801"/>
    </source>
</evidence>
<comment type="cofactor">
    <cofactor evidence="12">
        <name>Mg(2+)</name>
        <dbReference type="ChEBI" id="CHEBI:18420"/>
    </cofactor>
    <text evidence="12">Binds 1 Mg(2+) ion per subunit.</text>
</comment>
<dbReference type="NCBIfam" id="NF000768">
    <property type="entry name" value="PRK00051.1"/>
    <property type="match status" value="1"/>
</dbReference>
<evidence type="ECO:0000259" key="13">
    <source>
        <dbReference type="Pfam" id="PF01502"/>
    </source>
</evidence>
<keyword evidence="9 12" id="KW-0378">Hydrolase</keyword>
<dbReference type="EMBL" id="AP021881">
    <property type="protein sequence ID" value="BBP00161.1"/>
    <property type="molecule type" value="Genomic_DNA"/>
</dbReference>
<feature type="binding site" evidence="12">
    <location>
        <position position="105"/>
    </location>
    <ligand>
        <name>Zn(2+)</name>
        <dbReference type="ChEBI" id="CHEBI:29105"/>
        <note>ligand shared between dimeric partners</note>
    </ligand>
</feature>
<evidence type="ECO:0000256" key="12">
    <source>
        <dbReference type="HAMAP-Rule" id="MF_01021"/>
    </source>
</evidence>
<dbReference type="GO" id="GO:0004636">
    <property type="term" value="F:phosphoribosyl-ATP diphosphatase activity"/>
    <property type="evidence" value="ECO:0007669"/>
    <property type="project" value="UniProtKB-EC"/>
</dbReference>
<keyword evidence="15" id="KW-1185">Reference proteome</keyword>
<evidence type="ECO:0000256" key="1">
    <source>
        <dbReference type="ARBA" id="ARBA00000024"/>
    </source>
</evidence>
<dbReference type="InterPro" id="IPR026660">
    <property type="entry name" value="PRA-CH"/>
</dbReference>
<dbReference type="KEGG" id="sniv:SFSGTM_08690"/>
<proteinExistence type="inferred from homology"/>
<feature type="binding site" evidence="12">
    <location>
        <position position="98"/>
    </location>
    <ligand>
        <name>Zn(2+)</name>
        <dbReference type="ChEBI" id="CHEBI:29105"/>
        <note>ligand shared between dimeric partners</note>
    </ligand>
</feature>
<feature type="domain" description="Phosphoribosyl-AMP cyclohydrolase" evidence="13">
    <location>
        <begin position="33"/>
        <end position="107"/>
    </location>
</feature>
<comment type="subcellular location">
    <subcellularLocation>
        <location evidence="12">Cytoplasm</location>
    </subcellularLocation>
</comment>
<dbReference type="Proteomes" id="UP000463939">
    <property type="component" value="Chromosome"/>
</dbReference>
<evidence type="ECO:0000256" key="10">
    <source>
        <dbReference type="ARBA" id="ARBA00022833"/>
    </source>
</evidence>
<keyword evidence="10 12" id="KW-0862">Zinc</keyword>
<dbReference type="Pfam" id="PF01502">
    <property type="entry name" value="PRA-CH"/>
    <property type="match status" value="1"/>
</dbReference>
<dbReference type="AlphaFoldDB" id="A0A809RMY8"/>
<comment type="pathway">
    <text evidence="3 12">Amino-acid biosynthesis; L-histidine biosynthesis; L-histidine from 5-phospho-alpha-D-ribose 1-diphosphate: step 3/9.</text>
</comment>
<feature type="binding site" evidence="12">
    <location>
        <position position="84"/>
    </location>
    <ligand>
        <name>Mg(2+)</name>
        <dbReference type="ChEBI" id="CHEBI:18420"/>
    </ligand>
</feature>
<dbReference type="HAMAP" id="MF_01021">
    <property type="entry name" value="HisI"/>
    <property type="match status" value="1"/>
</dbReference>
<dbReference type="PANTHER" id="PTHR42945">
    <property type="entry name" value="HISTIDINE BIOSYNTHESIS BIFUNCTIONAL PROTEIN"/>
    <property type="match status" value="1"/>
</dbReference>
<evidence type="ECO:0000313" key="15">
    <source>
        <dbReference type="Proteomes" id="UP000463939"/>
    </source>
</evidence>
<dbReference type="InterPro" id="IPR038019">
    <property type="entry name" value="PRib_AMP_CycHydrolase_sf"/>
</dbReference>
<evidence type="ECO:0000256" key="5">
    <source>
        <dbReference type="ARBA" id="ARBA00007731"/>
    </source>
</evidence>
<evidence type="ECO:0000256" key="4">
    <source>
        <dbReference type="ARBA" id="ARBA00005204"/>
    </source>
</evidence>
<dbReference type="GO" id="GO:0004635">
    <property type="term" value="F:phosphoribosyl-AMP cyclohydrolase activity"/>
    <property type="evidence" value="ECO:0007669"/>
    <property type="project" value="UniProtKB-UniRule"/>
</dbReference>
<dbReference type="GO" id="GO:0008270">
    <property type="term" value="F:zinc ion binding"/>
    <property type="evidence" value="ECO:0007669"/>
    <property type="project" value="UniProtKB-UniRule"/>
</dbReference>
<dbReference type="EC" id="3.5.4.19" evidence="12"/>
<comment type="catalytic activity">
    <reaction evidence="2">
        <text>1-(5-phospho-beta-D-ribosyl)-ATP + H2O = 1-(5-phospho-beta-D-ribosyl)-5'-AMP + diphosphate + H(+)</text>
        <dbReference type="Rhea" id="RHEA:22828"/>
        <dbReference type="ChEBI" id="CHEBI:15377"/>
        <dbReference type="ChEBI" id="CHEBI:15378"/>
        <dbReference type="ChEBI" id="CHEBI:33019"/>
        <dbReference type="ChEBI" id="CHEBI:59457"/>
        <dbReference type="ChEBI" id="CHEBI:73183"/>
        <dbReference type="EC" id="3.6.1.31"/>
    </reaction>
</comment>
<keyword evidence="8 12" id="KW-0028">Amino-acid biosynthesis</keyword>
<gene>
    <name evidence="12 14" type="primary">hisI</name>
    <name evidence="14" type="ORF">SFSGTM_08690</name>
</gene>
<comment type="function">
    <text evidence="12">Catalyzes the hydrolysis of the adenine ring of phosphoribosyl-AMP.</text>
</comment>
<keyword evidence="12" id="KW-0460">Magnesium</keyword>
<organism evidence="14 15">
    <name type="scientific">Sulfuriferula nivalis</name>
    <dbReference type="NCBI Taxonomy" id="2675298"/>
    <lineage>
        <taxon>Bacteria</taxon>
        <taxon>Pseudomonadati</taxon>
        <taxon>Pseudomonadota</taxon>
        <taxon>Betaproteobacteria</taxon>
        <taxon>Nitrosomonadales</taxon>
        <taxon>Sulfuricellaceae</taxon>
        <taxon>Sulfuriferula</taxon>
    </lineage>
</organism>
<evidence type="ECO:0000256" key="2">
    <source>
        <dbReference type="ARBA" id="ARBA00001460"/>
    </source>
</evidence>
<dbReference type="FunFam" id="3.10.20.810:FF:000001">
    <property type="entry name" value="Histidine biosynthesis bifunctional protein HisIE"/>
    <property type="match status" value="1"/>
</dbReference>
<keyword evidence="11 12" id="KW-0368">Histidine biosynthesis</keyword>
<protein>
    <recommendedName>
        <fullName evidence="12">Phosphoribosyl-AMP cyclohydrolase</fullName>
        <shortName evidence="12">PRA-CH</shortName>
        <ecNumber evidence="12">3.5.4.19</ecNumber>
    </recommendedName>
</protein>
<feature type="binding site" evidence="12">
    <location>
        <position position="82"/>
    </location>
    <ligand>
        <name>Mg(2+)</name>
        <dbReference type="ChEBI" id="CHEBI:18420"/>
    </ligand>
</feature>
<feature type="binding site" evidence="12">
    <location>
        <position position="81"/>
    </location>
    <ligand>
        <name>Zn(2+)</name>
        <dbReference type="ChEBI" id="CHEBI:29105"/>
        <note>ligand shared between dimeric partners</note>
    </ligand>
</feature>
<accession>A0A809RMY8</accession>
<evidence type="ECO:0000313" key="14">
    <source>
        <dbReference type="EMBL" id="BBP00161.1"/>
    </source>
</evidence>
<evidence type="ECO:0000256" key="11">
    <source>
        <dbReference type="ARBA" id="ARBA00023102"/>
    </source>
</evidence>
<feature type="binding site" evidence="12">
    <location>
        <position position="80"/>
    </location>
    <ligand>
        <name>Mg(2+)</name>
        <dbReference type="ChEBI" id="CHEBI:18420"/>
    </ligand>
</feature>
<dbReference type="InterPro" id="IPR002496">
    <property type="entry name" value="PRib_AMP_CycHydrolase_dom"/>
</dbReference>